<dbReference type="AlphaFoldDB" id="A0A7D4CVY9"/>
<dbReference type="PROSITE" id="PS00028">
    <property type="entry name" value="ZINC_FINGER_C2H2_1"/>
    <property type="match status" value="1"/>
</dbReference>
<protein>
    <submittedName>
        <fullName evidence="2">DUF177 domain-containing protein</fullName>
    </submittedName>
</protein>
<sequence length="174" mass="20184">MMILLRKLKTNHEPILKEEQVKLAGMENEDPDLLELGPLAVQVTAWKDQEVFHVQGKQSAEGVFRCSRCLTTFSQPMTMEWHEMFSEHRVDMDSKEEEEEVEIHPISGDLSLDLTPFIREAVLLHLPLAPICQEDCKGLCPECGNNRNKQDCQCRRERIDPRMAKLEELLKRKD</sequence>
<dbReference type="PANTHER" id="PTHR34374:SF1">
    <property type="entry name" value="LARGE RIBOSOMAL RNA SUBUNIT ACCUMULATION PROTEIN YCED HOMOLOG 1, CHLOROPLASTIC"/>
    <property type="match status" value="1"/>
</dbReference>
<evidence type="ECO:0000313" key="3">
    <source>
        <dbReference type="Proteomes" id="UP000503088"/>
    </source>
</evidence>
<dbReference type="PANTHER" id="PTHR34374">
    <property type="entry name" value="LARGE RIBOSOMAL RNA SUBUNIT ACCUMULATION PROTEIN YCED HOMOLOG 1, CHLOROPLASTIC"/>
    <property type="match status" value="1"/>
</dbReference>
<keyword evidence="3" id="KW-1185">Reference proteome</keyword>
<dbReference type="InterPro" id="IPR003772">
    <property type="entry name" value="YceD"/>
</dbReference>
<dbReference type="Pfam" id="PF02620">
    <property type="entry name" value="YceD"/>
    <property type="match status" value="1"/>
</dbReference>
<name>A0A7D4CVY9_9BACL</name>
<dbReference type="EMBL" id="CP048104">
    <property type="protein sequence ID" value="QKG84657.1"/>
    <property type="molecule type" value="Genomic_DNA"/>
</dbReference>
<dbReference type="RefSeq" id="WP_173222560.1">
    <property type="nucleotide sequence ID" value="NZ_CP048104.1"/>
</dbReference>
<evidence type="ECO:0000259" key="1">
    <source>
        <dbReference type="PROSITE" id="PS00028"/>
    </source>
</evidence>
<dbReference type="KEGG" id="kpul:GXN76_09320"/>
<feature type="domain" description="C2H2-type" evidence="1">
    <location>
        <begin position="66"/>
        <end position="88"/>
    </location>
</feature>
<organism evidence="2 3">
    <name type="scientific">Kroppenstedtia pulmonis</name>
    <dbReference type="NCBI Taxonomy" id="1380685"/>
    <lineage>
        <taxon>Bacteria</taxon>
        <taxon>Bacillati</taxon>
        <taxon>Bacillota</taxon>
        <taxon>Bacilli</taxon>
        <taxon>Bacillales</taxon>
        <taxon>Thermoactinomycetaceae</taxon>
        <taxon>Kroppenstedtia</taxon>
    </lineage>
</organism>
<gene>
    <name evidence="2" type="ORF">GXN76_09320</name>
</gene>
<dbReference type="InterPro" id="IPR013087">
    <property type="entry name" value="Znf_C2H2_type"/>
</dbReference>
<reference evidence="2 3" key="1">
    <citation type="submission" date="2020-01" db="EMBL/GenBank/DDBJ databases">
        <authorList>
            <person name="Gulvik C.A."/>
            <person name="Batra D.G."/>
        </authorList>
    </citation>
    <scope>NUCLEOTIDE SEQUENCE [LARGE SCALE GENOMIC DNA]</scope>
    <source>
        <strain evidence="2 3">W9323</strain>
    </source>
</reference>
<accession>A0A7D4CVY9</accession>
<dbReference type="Proteomes" id="UP000503088">
    <property type="component" value="Chromosome"/>
</dbReference>
<evidence type="ECO:0000313" key="2">
    <source>
        <dbReference type="EMBL" id="QKG84657.1"/>
    </source>
</evidence>
<proteinExistence type="predicted"/>